<keyword evidence="8" id="KW-1185">Reference proteome</keyword>
<organism evidence="7 8">
    <name type="scientific">Qipengyuania flava</name>
    <dbReference type="NCBI Taxonomy" id="192812"/>
    <lineage>
        <taxon>Bacteria</taxon>
        <taxon>Pseudomonadati</taxon>
        <taxon>Pseudomonadota</taxon>
        <taxon>Alphaproteobacteria</taxon>
        <taxon>Sphingomonadales</taxon>
        <taxon>Erythrobacteraceae</taxon>
        <taxon>Qipengyuania</taxon>
    </lineage>
</organism>
<dbReference type="UniPathway" id="UPA00109">
    <property type="reaction ID" value="UER00183"/>
</dbReference>
<keyword evidence="5" id="KW-0456">Lyase</keyword>
<sequence>MRRSIRIHTTISDGVFQMTFDDMKARIAEGQGFIAALDQSGGSTPKALKGYGVADDAWTTEDEMFGLIHEMRQRIIESPCFGNGKVIGAILFEKTMEGQSGGKSVPARLKERGIVPFLKVDKGLEDERDGAQLMKPNPGLEDMCNRARELGVFGTKMRSVIKSANPVGIKEAVRQQFAEGARILSCGLVPMLEPEYDITAADRAEGEKIMLEAIEEGLVALPEGQQIMLKLSIPKEAGIYGGLTNHPKVLRVVALSGGYSTEEACSELAKNPGMIASFSRGLLQDLRATQSDDEFDGTLSSAIDQIHAASVA</sequence>
<comment type="pathway">
    <text evidence="1">Carbohydrate degradation; glycolysis; D-glyceraldehyde 3-phosphate and glycerone phosphate from D-glucose: step 4/4.</text>
</comment>
<dbReference type="Proteomes" id="UP000290057">
    <property type="component" value="Chromosome"/>
</dbReference>
<evidence type="ECO:0000313" key="7">
    <source>
        <dbReference type="EMBL" id="BBI20712.1"/>
    </source>
</evidence>
<evidence type="ECO:0000256" key="1">
    <source>
        <dbReference type="ARBA" id="ARBA00004714"/>
    </source>
</evidence>
<dbReference type="NCBIfam" id="NF003784">
    <property type="entry name" value="PRK05377.1"/>
    <property type="match status" value="1"/>
</dbReference>
<evidence type="ECO:0000256" key="5">
    <source>
        <dbReference type="ARBA" id="ARBA00023239"/>
    </source>
</evidence>
<dbReference type="Gene3D" id="3.20.20.70">
    <property type="entry name" value="Aldolase class I"/>
    <property type="match status" value="1"/>
</dbReference>
<evidence type="ECO:0000313" key="8">
    <source>
        <dbReference type="Proteomes" id="UP000290057"/>
    </source>
</evidence>
<dbReference type="Pfam" id="PF00274">
    <property type="entry name" value="Glycolytic"/>
    <property type="match status" value="1"/>
</dbReference>
<evidence type="ECO:0000256" key="6">
    <source>
        <dbReference type="ARBA" id="ARBA00029799"/>
    </source>
</evidence>
<comment type="similarity">
    <text evidence="2">Belongs to the class I fructose-bisphosphate aldolase family.</text>
</comment>
<dbReference type="EMBL" id="AP019389">
    <property type="protein sequence ID" value="BBI20712.1"/>
    <property type="molecule type" value="Genomic_DNA"/>
</dbReference>
<dbReference type="EC" id="4.1.2.13" evidence="3"/>
<reference evidence="7 8" key="1">
    <citation type="submission" date="2019-01" db="EMBL/GenBank/DDBJ databases">
        <title>Complete genome sequence of Erythrobacter flavus KJ5.</title>
        <authorList>
            <person name="Kanesaki Y."/>
            <person name="Brotosudarmo T."/>
            <person name="Moriuchi R."/>
            <person name="Awai K."/>
        </authorList>
    </citation>
    <scope>NUCLEOTIDE SEQUENCE [LARGE SCALE GENOMIC DNA]</scope>
    <source>
        <strain evidence="7 8">KJ5</strain>
    </source>
</reference>
<accession>A0A3T1CIB2</accession>
<name>A0A3T1CIB2_9SPHN</name>
<evidence type="ECO:0000256" key="4">
    <source>
        <dbReference type="ARBA" id="ARBA00023152"/>
    </source>
</evidence>
<dbReference type="GO" id="GO:0004332">
    <property type="term" value="F:fructose-bisphosphate aldolase activity"/>
    <property type="evidence" value="ECO:0007669"/>
    <property type="project" value="UniProtKB-EC"/>
</dbReference>
<proteinExistence type="inferred from homology"/>
<dbReference type="AlphaFoldDB" id="A0A3T1CIB2"/>
<dbReference type="PANTHER" id="PTHR11627">
    <property type="entry name" value="FRUCTOSE-BISPHOSPHATE ALDOLASE"/>
    <property type="match status" value="1"/>
</dbReference>
<dbReference type="SUPFAM" id="SSF51569">
    <property type="entry name" value="Aldolase"/>
    <property type="match status" value="1"/>
</dbReference>
<keyword evidence="4" id="KW-0324">Glycolysis</keyword>
<protein>
    <recommendedName>
        <fullName evidence="3">fructose-bisphosphate aldolase</fullName>
        <ecNumber evidence="3">4.1.2.13</ecNumber>
    </recommendedName>
    <alternativeName>
        <fullName evidence="6">Fructose-bisphosphate aldolase class I</fullName>
    </alternativeName>
</protein>
<dbReference type="InterPro" id="IPR000741">
    <property type="entry name" value="FBA_I"/>
</dbReference>
<gene>
    <name evidence="7" type="ORF">EKJ_15590</name>
</gene>
<evidence type="ECO:0000256" key="2">
    <source>
        <dbReference type="ARBA" id="ARBA00010387"/>
    </source>
</evidence>
<evidence type="ECO:0000256" key="3">
    <source>
        <dbReference type="ARBA" id="ARBA00013068"/>
    </source>
</evidence>
<dbReference type="InterPro" id="IPR013785">
    <property type="entry name" value="Aldolase_TIM"/>
</dbReference>
<dbReference type="GO" id="GO:0006096">
    <property type="term" value="P:glycolytic process"/>
    <property type="evidence" value="ECO:0007669"/>
    <property type="project" value="UniProtKB-UniPathway"/>
</dbReference>